<dbReference type="OrthoDB" id="1551210at2"/>
<reference evidence="3 4" key="1">
    <citation type="submission" date="2019-04" db="EMBL/GenBank/DDBJ databases">
        <title>Trinickia sp. 7GSK02, isolated from subtropical forest soil.</title>
        <authorList>
            <person name="Gao Z.-H."/>
            <person name="Qiu L.-H."/>
        </authorList>
    </citation>
    <scope>NUCLEOTIDE SEQUENCE [LARGE SCALE GENOMIC DNA]</scope>
    <source>
        <strain evidence="3 4">7GSK02</strain>
    </source>
</reference>
<dbReference type="RefSeq" id="WP_136899378.1">
    <property type="nucleotide sequence ID" value="NZ_SWJE01000029.1"/>
</dbReference>
<dbReference type="Pfam" id="PF13340">
    <property type="entry name" value="DUF4096"/>
    <property type="match status" value="1"/>
</dbReference>
<evidence type="ECO:0000313" key="3">
    <source>
        <dbReference type="EMBL" id="TKC78075.1"/>
    </source>
</evidence>
<dbReference type="EMBL" id="SWJE01000029">
    <property type="protein sequence ID" value="TKC78075.1"/>
    <property type="molecule type" value="Genomic_DNA"/>
</dbReference>
<name>A0A4U1HB99_9BURK</name>
<dbReference type="InterPro" id="IPR025161">
    <property type="entry name" value="IS402-like_dom"/>
</dbReference>
<feature type="region of interest" description="Disordered" evidence="1">
    <location>
        <begin position="130"/>
        <end position="159"/>
    </location>
</feature>
<dbReference type="PANTHER" id="PTHR46637">
    <property type="entry name" value="TIS1421-TRANSPOSASE PROTEIN A"/>
    <property type="match status" value="1"/>
</dbReference>
<evidence type="ECO:0000313" key="4">
    <source>
        <dbReference type="Proteomes" id="UP000305539"/>
    </source>
</evidence>
<organism evidence="3 4">
    <name type="scientific">Trinickia terrae</name>
    <dbReference type="NCBI Taxonomy" id="2571161"/>
    <lineage>
        <taxon>Bacteria</taxon>
        <taxon>Pseudomonadati</taxon>
        <taxon>Pseudomonadota</taxon>
        <taxon>Betaproteobacteria</taxon>
        <taxon>Burkholderiales</taxon>
        <taxon>Burkholderiaceae</taxon>
        <taxon>Trinickia</taxon>
    </lineage>
</organism>
<accession>A0A4U1HB99</accession>
<evidence type="ECO:0000256" key="1">
    <source>
        <dbReference type="SAM" id="MobiDB-lite"/>
    </source>
</evidence>
<dbReference type="Proteomes" id="UP000305539">
    <property type="component" value="Unassembled WGS sequence"/>
</dbReference>
<protein>
    <submittedName>
        <fullName evidence="3">Transposase</fullName>
    </submittedName>
</protein>
<evidence type="ECO:0000259" key="2">
    <source>
        <dbReference type="Pfam" id="PF13340"/>
    </source>
</evidence>
<dbReference type="PANTHER" id="PTHR46637:SF1">
    <property type="entry name" value="BLL5188 PROTEIN"/>
    <property type="match status" value="1"/>
</dbReference>
<proteinExistence type="predicted"/>
<dbReference type="InterPro" id="IPR052909">
    <property type="entry name" value="Transposase_6_like"/>
</dbReference>
<keyword evidence="4" id="KW-1185">Reference proteome</keyword>
<comment type="caution">
    <text evidence="3">The sequence shown here is derived from an EMBL/GenBank/DDBJ whole genome shotgun (WGS) entry which is preliminary data.</text>
</comment>
<gene>
    <name evidence="3" type="ORF">FAZ69_32140</name>
</gene>
<feature type="domain" description="Insertion element IS402-like" evidence="2">
    <location>
        <begin position="6"/>
        <end position="81"/>
    </location>
</feature>
<sequence length="257" mass="28343">MEFETLTDEEWAMVAPLFSDTLPVRLSQRGRPRAEPREVANAVLWVIATGRPWTRLPQGSPSIPTCRGRYEEWRASGSLDQAIKLLTHAGRKFPKRISQSGRAAPVAARDPAGPDSVRLAAAPQVFWSNPDSWRAPSPAPASHTGAPQRHTAAPRRTEHASGPLWMGLASHGTSVTDERGYVIYTAADLIGGRMYRAWAEIMKHGKRVARSGLIGQPFTDLAAAQQYALEWAQQWIEDDSGKSTPSRFEEEARLGVR</sequence>
<dbReference type="AlphaFoldDB" id="A0A4U1HB99"/>